<evidence type="ECO:0000313" key="2">
    <source>
        <dbReference type="Proteomes" id="UP000032304"/>
    </source>
</evidence>
<protein>
    <submittedName>
        <fullName evidence="1">Uncharacterized protein</fullName>
    </submittedName>
</protein>
<accession>A0A0D2RAJ2</accession>
<dbReference type="Gramene" id="KJB26646">
    <property type="protein sequence ID" value="KJB26646"/>
    <property type="gene ID" value="B456_004G253000"/>
</dbReference>
<name>A0A0D2RAJ2_GOSRA</name>
<dbReference type="EMBL" id="CM001743">
    <property type="protein sequence ID" value="KJB26646.1"/>
    <property type="molecule type" value="Genomic_DNA"/>
</dbReference>
<organism evidence="1 2">
    <name type="scientific">Gossypium raimondii</name>
    <name type="common">Peruvian cotton</name>
    <name type="synonym">Gossypium klotzschianum subsp. raimondii</name>
    <dbReference type="NCBI Taxonomy" id="29730"/>
    <lineage>
        <taxon>Eukaryota</taxon>
        <taxon>Viridiplantae</taxon>
        <taxon>Streptophyta</taxon>
        <taxon>Embryophyta</taxon>
        <taxon>Tracheophyta</taxon>
        <taxon>Spermatophyta</taxon>
        <taxon>Magnoliopsida</taxon>
        <taxon>eudicotyledons</taxon>
        <taxon>Gunneridae</taxon>
        <taxon>Pentapetalae</taxon>
        <taxon>rosids</taxon>
        <taxon>malvids</taxon>
        <taxon>Malvales</taxon>
        <taxon>Malvaceae</taxon>
        <taxon>Malvoideae</taxon>
        <taxon>Gossypium</taxon>
    </lineage>
</organism>
<proteinExistence type="predicted"/>
<evidence type="ECO:0000313" key="1">
    <source>
        <dbReference type="EMBL" id="KJB26646.1"/>
    </source>
</evidence>
<dbReference type="Proteomes" id="UP000032304">
    <property type="component" value="Chromosome 4"/>
</dbReference>
<dbReference type="AlphaFoldDB" id="A0A0D2RAJ2"/>
<gene>
    <name evidence="1" type="ORF">B456_004G253000</name>
</gene>
<dbReference type="OMA" id="CHTIKNT"/>
<reference evidence="1 2" key="1">
    <citation type="journal article" date="2012" name="Nature">
        <title>Repeated polyploidization of Gossypium genomes and the evolution of spinnable cotton fibres.</title>
        <authorList>
            <person name="Paterson A.H."/>
            <person name="Wendel J.F."/>
            <person name="Gundlach H."/>
            <person name="Guo H."/>
            <person name="Jenkins J."/>
            <person name="Jin D."/>
            <person name="Llewellyn D."/>
            <person name="Showmaker K.C."/>
            <person name="Shu S."/>
            <person name="Udall J."/>
            <person name="Yoo M.J."/>
            <person name="Byers R."/>
            <person name="Chen W."/>
            <person name="Doron-Faigenboim A."/>
            <person name="Duke M.V."/>
            <person name="Gong L."/>
            <person name="Grimwood J."/>
            <person name="Grover C."/>
            <person name="Grupp K."/>
            <person name="Hu G."/>
            <person name="Lee T.H."/>
            <person name="Li J."/>
            <person name="Lin L."/>
            <person name="Liu T."/>
            <person name="Marler B.S."/>
            <person name="Page J.T."/>
            <person name="Roberts A.W."/>
            <person name="Romanel E."/>
            <person name="Sanders W.S."/>
            <person name="Szadkowski E."/>
            <person name="Tan X."/>
            <person name="Tang H."/>
            <person name="Xu C."/>
            <person name="Wang J."/>
            <person name="Wang Z."/>
            <person name="Zhang D."/>
            <person name="Zhang L."/>
            <person name="Ashrafi H."/>
            <person name="Bedon F."/>
            <person name="Bowers J.E."/>
            <person name="Brubaker C.L."/>
            <person name="Chee P.W."/>
            <person name="Das S."/>
            <person name="Gingle A.R."/>
            <person name="Haigler C.H."/>
            <person name="Harker D."/>
            <person name="Hoffmann L.V."/>
            <person name="Hovav R."/>
            <person name="Jones D.C."/>
            <person name="Lemke C."/>
            <person name="Mansoor S."/>
            <person name="ur Rahman M."/>
            <person name="Rainville L.N."/>
            <person name="Rambani A."/>
            <person name="Reddy U.K."/>
            <person name="Rong J.K."/>
            <person name="Saranga Y."/>
            <person name="Scheffler B.E."/>
            <person name="Scheffler J.A."/>
            <person name="Stelly D.M."/>
            <person name="Triplett B.A."/>
            <person name="Van Deynze A."/>
            <person name="Vaslin M.F."/>
            <person name="Waghmare V.N."/>
            <person name="Walford S.A."/>
            <person name="Wright R.J."/>
            <person name="Zaki E.A."/>
            <person name="Zhang T."/>
            <person name="Dennis E.S."/>
            <person name="Mayer K.F."/>
            <person name="Peterson D.G."/>
            <person name="Rokhsar D.S."/>
            <person name="Wang X."/>
            <person name="Schmutz J."/>
        </authorList>
    </citation>
    <scope>NUCLEOTIDE SEQUENCE [LARGE SCALE GENOMIC DNA]</scope>
</reference>
<keyword evidence="2" id="KW-1185">Reference proteome</keyword>
<sequence length="78" mass="8965">MFSSLGTYSIDQFSSFCKSCMIRLIIAEYDPFDKASLITLNNFQVVCLHQNPIMLSSLYQCHTIKNTLQCNFESRAFP</sequence>